<dbReference type="EMBL" id="JAVFKD010000012">
    <property type="protein sequence ID" value="KAK5991824.1"/>
    <property type="molecule type" value="Genomic_DNA"/>
</dbReference>
<reference evidence="2 3" key="1">
    <citation type="submission" date="2024-01" db="EMBL/GenBank/DDBJ databases">
        <title>Complete genome of Cladobotryum mycophilum ATHUM6906.</title>
        <authorList>
            <person name="Christinaki A.C."/>
            <person name="Myridakis A.I."/>
            <person name="Kouvelis V.N."/>
        </authorList>
    </citation>
    <scope>NUCLEOTIDE SEQUENCE [LARGE SCALE GENOMIC DNA]</scope>
    <source>
        <strain evidence="2 3">ATHUM6906</strain>
    </source>
</reference>
<dbReference type="Gene3D" id="3.40.630.30">
    <property type="match status" value="1"/>
</dbReference>
<keyword evidence="3" id="KW-1185">Reference proteome</keyword>
<protein>
    <recommendedName>
        <fullName evidence="4">N-acetyltransferase domain-containing protein</fullName>
    </recommendedName>
</protein>
<feature type="region of interest" description="Disordered" evidence="1">
    <location>
        <begin position="1"/>
        <end position="25"/>
    </location>
</feature>
<proteinExistence type="predicted"/>
<name>A0ABR0SI31_9HYPO</name>
<dbReference type="CDD" id="cd04301">
    <property type="entry name" value="NAT_SF"/>
    <property type="match status" value="1"/>
</dbReference>
<gene>
    <name evidence="2" type="ORF">PT974_05210</name>
</gene>
<dbReference type="Proteomes" id="UP001338125">
    <property type="component" value="Unassembled WGS sequence"/>
</dbReference>
<evidence type="ECO:0000313" key="3">
    <source>
        <dbReference type="Proteomes" id="UP001338125"/>
    </source>
</evidence>
<evidence type="ECO:0000313" key="2">
    <source>
        <dbReference type="EMBL" id="KAK5991824.1"/>
    </source>
</evidence>
<sequence>MADRPNDPVTHAGNQMEGEQVTQPRLLDEQGAIRKQFTEKGAIGGLGDKVGGPIGKDSIIGKEFKSDGMIGGTIQNAMGLRPLPDPAATRTEPPNALSAISITVRPEFRSQGLAEVLILAMKQSAIDRGFDAMVVPLRPTRKAEFPRTNMTSYSSWSMARNQGHGTLKSTDTAYLNLPFDPWLWKYVRLGAKLIKVAARSMYVEGSSKDWQEWTGVNFEQLIGRKGTISKRDLDSGNLYVEATFPKGLVPLKYYVEEQRCVYLEPNIWLYHELSGSAFA</sequence>
<organism evidence="2 3">
    <name type="scientific">Cladobotryum mycophilum</name>
    <dbReference type="NCBI Taxonomy" id="491253"/>
    <lineage>
        <taxon>Eukaryota</taxon>
        <taxon>Fungi</taxon>
        <taxon>Dikarya</taxon>
        <taxon>Ascomycota</taxon>
        <taxon>Pezizomycotina</taxon>
        <taxon>Sordariomycetes</taxon>
        <taxon>Hypocreomycetidae</taxon>
        <taxon>Hypocreales</taxon>
        <taxon>Hypocreaceae</taxon>
        <taxon>Cladobotryum</taxon>
    </lineage>
</organism>
<evidence type="ECO:0000256" key="1">
    <source>
        <dbReference type="SAM" id="MobiDB-lite"/>
    </source>
</evidence>
<accession>A0ABR0SI31</accession>
<evidence type="ECO:0008006" key="4">
    <source>
        <dbReference type="Google" id="ProtNLM"/>
    </source>
</evidence>
<comment type="caution">
    <text evidence="2">The sequence shown here is derived from an EMBL/GenBank/DDBJ whole genome shotgun (WGS) entry which is preliminary data.</text>
</comment>